<feature type="transmembrane region" description="Helical" evidence="1">
    <location>
        <begin position="48"/>
        <end position="67"/>
    </location>
</feature>
<feature type="transmembrane region" description="Helical" evidence="1">
    <location>
        <begin position="79"/>
        <end position="98"/>
    </location>
</feature>
<name>A0ABW9B7D1_9BURK</name>
<evidence type="ECO:0000256" key="1">
    <source>
        <dbReference type="SAM" id="Phobius"/>
    </source>
</evidence>
<sequence>MASREFIAHWSRDAILQAPAVLPLLKVDSQFLLREMPMLHRTLVAQRLIALFVLGWLLFNYPLLALFNDTRTWLGLPLLYGYLFVAWALFIALLAVIVEQGVSRKTPTRAVGSEPASKD</sequence>
<proteinExistence type="predicted"/>
<dbReference type="Proteomes" id="UP001629230">
    <property type="component" value="Unassembled WGS sequence"/>
</dbReference>
<keyword evidence="1" id="KW-0472">Membrane</keyword>
<evidence type="ECO:0008006" key="4">
    <source>
        <dbReference type="Google" id="ProtNLM"/>
    </source>
</evidence>
<keyword evidence="1" id="KW-1133">Transmembrane helix</keyword>
<keyword evidence="3" id="KW-1185">Reference proteome</keyword>
<accession>A0ABW9B7D1</accession>
<evidence type="ECO:0000313" key="3">
    <source>
        <dbReference type="Proteomes" id="UP001629230"/>
    </source>
</evidence>
<dbReference type="EMBL" id="JAQQEZ010000074">
    <property type="protein sequence ID" value="MFM0007936.1"/>
    <property type="molecule type" value="Genomic_DNA"/>
</dbReference>
<dbReference type="RefSeq" id="WP_408182754.1">
    <property type="nucleotide sequence ID" value="NZ_JAQQEZ010000074.1"/>
</dbReference>
<gene>
    <name evidence="2" type="ORF">PQR57_44305</name>
</gene>
<reference evidence="2 3" key="1">
    <citation type="journal article" date="2024" name="Chem. Sci.">
        <title>Discovery of megapolipeptins by genome mining of a Burkholderiales bacteria collection.</title>
        <authorList>
            <person name="Paulo B.S."/>
            <person name="Recchia M.J.J."/>
            <person name="Lee S."/>
            <person name="Fergusson C.H."/>
            <person name="Romanowski S.B."/>
            <person name="Hernandez A."/>
            <person name="Krull N."/>
            <person name="Liu D.Y."/>
            <person name="Cavanagh H."/>
            <person name="Bos A."/>
            <person name="Gray C.A."/>
            <person name="Murphy B.T."/>
            <person name="Linington R.G."/>
            <person name="Eustaquio A.S."/>
        </authorList>
    </citation>
    <scope>NUCLEOTIDE SEQUENCE [LARGE SCALE GENOMIC DNA]</scope>
    <source>
        <strain evidence="2 3">RL17-350-BIC-A</strain>
    </source>
</reference>
<keyword evidence="1" id="KW-0812">Transmembrane</keyword>
<evidence type="ECO:0000313" key="2">
    <source>
        <dbReference type="EMBL" id="MFM0007936.1"/>
    </source>
</evidence>
<organism evidence="2 3">
    <name type="scientific">Paraburkholderia dipogonis</name>
    <dbReference type="NCBI Taxonomy" id="1211383"/>
    <lineage>
        <taxon>Bacteria</taxon>
        <taxon>Pseudomonadati</taxon>
        <taxon>Pseudomonadota</taxon>
        <taxon>Betaproteobacteria</taxon>
        <taxon>Burkholderiales</taxon>
        <taxon>Burkholderiaceae</taxon>
        <taxon>Paraburkholderia</taxon>
    </lineage>
</organism>
<protein>
    <recommendedName>
        <fullName evidence="4">DUF485 domain-containing protein</fullName>
    </recommendedName>
</protein>
<comment type="caution">
    <text evidence="2">The sequence shown here is derived from an EMBL/GenBank/DDBJ whole genome shotgun (WGS) entry which is preliminary data.</text>
</comment>